<name>A0ABW7FYN9_9BURK</name>
<keyword evidence="4" id="KW-1185">Reference proteome</keyword>
<dbReference type="EMBL" id="JBIGHZ010000005">
    <property type="protein sequence ID" value="MFG6449429.1"/>
    <property type="molecule type" value="Genomic_DNA"/>
</dbReference>
<comment type="caution">
    <text evidence="3">The sequence shown here is derived from an EMBL/GenBank/DDBJ whole genome shotgun (WGS) entry which is preliminary data.</text>
</comment>
<organism evidence="3 4">
    <name type="scientific">Roseateles rivi</name>
    <dbReference type="NCBI Taxonomy" id="3299028"/>
    <lineage>
        <taxon>Bacteria</taxon>
        <taxon>Pseudomonadati</taxon>
        <taxon>Pseudomonadota</taxon>
        <taxon>Betaproteobacteria</taxon>
        <taxon>Burkholderiales</taxon>
        <taxon>Sphaerotilaceae</taxon>
        <taxon>Roseateles</taxon>
    </lineage>
</organism>
<protein>
    <submittedName>
        <fullName evidence="3">AIPR family protein</fullName>
    </submittedName>
</protein>
<feature type="domain" description="Abortive infection phage resistance protein N-terminal" evidence="2">
    <location>
        <begin position="29"/>
        <end position="178"/>
    </location>
</feature>
<sequence length="686" mass="76581">MTEDEFHAELMQMVATRGAATADFSVAAFTDLVAGALVESGDIQEFVPLPFKSPNGSVRIEGYGFADEGLTLDLLVAEFDGGEKVQTLTRTAMESCFRRIEKFLLRAPKPAFRDTIDVSHPAWGFARQIADQLSGISRVRFHLLTDEVLSSAIKEIPPQQDEGRELSYRVWDLRAIQRLVASAEPEEIEIDLVEMFGESLPCLAANSGGEGSASYLTVIPGAWLAAIYNRWSGRLLEQNVRTFLQAKGKVNKGIRKTILDEPDLFFAYNNGISATASQAEFVQQDGAIRLAKLRHLQIVNGGQTTASIFNVMKKDKGVNLDRIRVQMKLSVIRPDLVDEMVPRISQYANSQNKVSDADFFSNHPFHVRIEGISRKLWAPAPEGVLMQTHWFYERARGQYANAGAWLTPAKKRQFDIENPRGQVMTKTDLAKVVMTFRGQPHIVCFGSQKNFVQFAEFVGDSWKDEGIDFNDAWFRHAVAGAIIFRALERSVQKADWYSQGYRAQIVTYAIALMQHHLGKAGQALDFERTWQRQTPSNELLSALLAIGAQVNQRIVATAAKSGIANVTEWCKRERCWEDLKGYVDTSVLDDLEADLVSSETASSRRRTARKDQKVTNEVEAQTLVVNRGASYWQLLLRWAEAGTVMTPSELDVLRVAARMPSMIPTGPQSVRLLQVATKAVEEGWAA</sequence>
<reference evidence="3 4" key="1">
    <citation type="submission" date="2024-08" db="EMBL/GenBank/DDBJ databases">
        <authorList>
            <person name="Lu H."/>
        </authorList>
    </citation>
    <scope>NUCLEOTIDE SEQUENCE [LARGE SCALE GENOMIC DNA]</scope>
    <source>
        <strain evidence="3 4">BYS180W</strain>
    </source>
</reference>
<evidence type="ECO:0000313" key="3">
    <source>
        <dbReference type="EMBL" id="MFG6449429.1"/>
    </source>
</evidence>
<gene>
    <name evidence="3" type="ORF">ACG0Z6_14470</name>
</gene>
<feature type="domain" description="Abortive phage infection protein C-terminal" evidence="1">
    <location>
        <begin position="236"/>
        <end position="556"/>
    </location>
</feature>
<accession>A0ABW7FYN9</accession>
<evidence type="ECO:0000259" key="1">
    <source>
        <dbReference type="Pfam" id="PF10592"/>
    </source>
</evidence>
<dbReference type="Proteomes" id="UP001606099">
    <property type="component" value="Unassembled WGS sequence"/>
</dbReference>
<dbReference type="InterPro" id="IPR018891">
    <property type="entry name" value="AIPR_C"/>
</dbReference>
<evidence type="ECO:0000259" key="2">
    <source>
        <dbReference type="Pfam" id="PF22879"/>
    </source>
</evidence>
<proteinExistence type="predicted"/>
<dbReference type="InterPro" id="IPR055101">
    <property type="entry name" value="AIPR_N"/>
</dbReference>
<dbReference type="Pfam" id="PF22879">
    <property type="entry name" value="AIPR_N"/>
    <property type="match status" value="1"/>
</dbReference>
<evidence type="ECO:0000313" key="4">
    <source>
        <dbReference type="Proteomes" id="UP001606099"/>
    </source>
</evidence>
<dbReference type="Pfam" id="PF10592">
    <property type="entry name" value="AIPR"/>
    <property type="match status" value="1"/>
</dbReference>
<dbReference type="RefSeq" id="WP_394462606.1">
    <property type="nucleotide sequence ID" value="NZ_JBIGHZ010000005.1"/>
</dbReference>